<dbReference type="Proteomes" id="UP001558632">
    <property type="component" value="Unassembled WGS sequence"/>
</dbReference>
<evidence type="ECO:0000313" key="2">
    <source>
        <dbReference type="Proteomes" id="UP001558632"/>
    </source>
</evidence>
<evidence type="ECO:0000313" key="1">
    <source>
        <dbReference type="EMBL" id="KAL1242450.1"/>
    </source>
</evidence>
<dbReference type="EMBL" id="JBEUSY010000199">
    <property type="protein sequence ID" value="KAL1242450.1"/>
    <property type="molecule type" value="Genomic_DNA"/>
</dbReference>
<dbReference type="GO" id="GO:0016874">
    <property type="term" value="F:ligase activity"/>
    <property type="evidence" value="ECO:0007669"/>
    <property type="project" value="UniProtKB-KW"/>
</dbReference>
<sequence length="202" mass="23346">MDEFEFFELCSDIEETNRIPGVPTKSDLLRAREKREFLAFRNYERQFINMLRNYELRKKTHFPLNASIKCLFMDAYCENDALLSIWNLNDVLVSSELHFNDETIFYENACLCETALDGIKFFVAGRTDSSNNCSLFEAAFSRESTSQLLPLTRKAAILASNSFIFKTMLRFRNFAETMAVNKDGSCVYVGMSGFEFLSERVP</sequence>
<gene>
    <name evidence="1" type="ORF">TSPI_08757</name>
</gene>
<organism evidence="1 2">
    <name type="scientific">Trichinella spiralis</name>
    <name type="common">Trichina worm</name>
    <dbReference type="NCBI Taxonomy" id="6334"/>
    <lineage>
        <taxon>Eukaryota</taxon>
        <taxon>Metazoa</taxon>
        <taxon>Ecdysozoa</taxon>
        <taxon>Nematoda</taxon>
        <taxon>Enoplea</taxon>
        <taxon>Dorylaimia</taxon>
        <taxon>Trichinellida</taxon>
        <taxon>Trichinellidae</taxon>
        <taxon>Trichinella</taxon>
    </lineage>
</organism>
<proteinExistence type="predicted"/>
<protein>
    <submittedName>
        <fullName evidence="1">Proline--tRNA ligase</fullName>
    </submittedName>
</protein>
<name>A0ABR3KP55_TRISP</name>
<keyword evidence="2" id="KW-1185">Reference proteome</keyword>
<reference evidence="1 2" key="1">
    <citation type="submission" date="2024-07" db="EMBL/GenBank/DDBJ databases">
        <title>Enhanced genomic and transcriptomic resources for Trichinella pseudospiralis and T. spiralis underpin the discovery of pronounced molecular differences between stages and species.</title>
        <authorList>
            <person name="Pasi K.K."/>
            <person name="La Rosa G."/>
            <person name="Gomez-Morales M.A."/>
            <person name="Tosini F."/>
            <person name="Sumanam S."/>
            <person name="Young N.D."/>
            <person name="Chang B.C."/>
            <person name="Robin G.B."/>
        </authorList>
    </citation>
    <scope>NUCLEOTIDE SEQUENCE [LARGE SCALE GENOMIC DNA]</scope>
    <source>
        <strain evidence="1">ISS534</strain>
    </source>
</reference>
<accession>A0ABR3KP55</accession>
<comment type="caution">
    <text evidence="1">The sequence shown here is derived from an EMBL/GenBank/DDBJ whole genome shotgun (WGS) entry which is preliminary data.</text>
</comment>
<keyword evidence="1" id="KW-0436">Ligase</keyword>